<keyword evidence="1" id="KW-0732">Signal</keyword>
<organism evidence="2 3">
    <name type="scientific">Mytilus galloprovincialis</name>
    <name type="common">Mediterranean mussel</name>
    <dbReference type="NCBI Taxonomy" id="29158"/>
    <lineage>
        <taxon>Eukaryota</taxon>
        <taxon>Metazoa</taxon>
        <taxon>Spiralia</taxon>
        <taxon>Lophotrochozoa</taxon>
        <taxon>Mollusca</taxon>
        <taxon>Bivalvia</taxon>
        <taxon>Autobranchia</taxon>
        <taxon>Pteriomorphia</taxon>
        <taxon>Mytilida</taxon>
        <taxon>Mytiloidea</taxon>
        <taxon>Mytilidae</taxon>
        <taxon>Mytilinae</taxon>
        <taxon>Mytilus</taxon>
    </lineage>
</organism>
<accession>A0A8B6EQ24</accession>
<evidence type="ECO:0000313" key="2">
    <source>
        <dbReference type="EMBL" id="VDI38122.1"/>
    </source>
</evidence>
<evidence type="ECO:0000256" key="1">
    <source>
        <dbReference type="SAM" id="SignalP"/>
    </source>
</evidence>
<evidence type="ECO:0000313" key="3">
    <source>
        <dbReference type="Proteomes" id="UP000596742"/>
    </source>
</evidence>
<feature type="chain" id="PRO_5032988288" evidence="1">
    <location>
        <begin position="18"/>
        <end position="545"/>
    </location>
</feature>
<gene>
    <name evidence="2" type="ORF">MGAL_10B071412</name>
</gene>
<dbReference type="OrthoDB" id="6130436at2759"/>
<dbReference type="SUPFAM" id="SSF48371">
    <property type="entry name" value="ARM repeat"/>
    <property type="match status" value="1"/>
</dbReference>
<name>A0A8B6EQ24_MYTGA</name>
<reference evidence="2" key="1">
    <citation type="submission" date="2018-11" db="EMBL/GenBank/DDBJ databases">
        <authorList>
            <person name="Alioto T."/>
            <person name="Alioto T."/>
        </authorList>
    </citation>
    <scope>NUCLEOTIDE SEQUENCE</scope>
</reference>
<dbReference type="AlphaFoldDB" id="A0A8B6EQ24"/>
<dbReference type="InterPro" id="IPR016024">
    <property type="entry name" value="ARM-type_fold"/>
</dbReference>
<dbReference type="EMBL" id="UYJE01005545">
    <property type="protein sequence ID" value="VDI38122.1"/>
    <property type="molecule type" value="Genomic_DNA"/>
</dbReference>
<dbReference type="Proteomes" id="UP000596742">
    <property type="component" value="Unassembled WGS sequence"/>
</dbReference>
<proteinExistence type="predicted"/>
<comment type="caution">
    <text evidence="2">The sequence shown here is derived from an EMBL/GenBank/DDBJ whole genome shotgun (WGS) entry which is preliminary data.</text>
</comment>
<keyword evidence="3" id="KW-1185">Reference proteome</keyword>
<protein>
    <submittedName>
        <fullName evidence="2">Uncharacterized protein</fullName>
    </submittedName>
</protein>
<feature type="signal peptide" evidence="1">
    <location>
        <begin position="1"/>
        <end position="17"/>
    </location>
</feature>
<sequence>MKILVLLTACLLVAADARPTKEERFLKDTLQGVLDQLKVQLHALGGTFTDTFKQVGQAAAQSGSDLLSQALQQATQLAAAGATNLLTNLQHTSDQDPSKRFLKDDVQHILAQLKLQLNALGGTFNETFKQVGQAAAQQGTDLLHQALQQGTNLAVKGAFNLLTNLAHPDGTKASKRFLKDTFQGVLDKLNEQLTALGQTFKETFKQVGQVAAQQGTDLLNQALQQGAQVAANGATNLLTNLQHPDGTRKRFLKDTFQGVLDQLKVQLHALGETFGETFKQVGQAAAQQGTDLLNQALTQGTQLAANGATNLLTNLQHAAVTDGTRKRFLKDTFQGVLDKLNEQLKALGNTFTETFKQVGQVAAQQGTDLLNQALQQGAQLAANGATNLVTNLQNPDDARKRFLKDTFQGVLDKLNEQLNALGQTFKETFKQVGQVAAQQGTDLLNQALQQGAQLAANGATGLLTNLQNPDGTSKRFLKDTFQGVLDQLKVQLHALGETFGETFKQVGQAAAQQGTDLLNQALQQGAQVAASGATNLLTNLQNTDG</sequence>